<proteinExistence type="predicted"/>
<organism evidence="2 3">
    <name type="scientific">Rousettus aegyptiacus</name>
    <name type="common">Egyptian fruit bat</name>
    <name type="synonym">Pteropus aegyptiacus</name>
    <dbReference type="NCBI Taxonomy" id="9407"/>
    <lineage>
        <taxon>Eukaryota</taxon>
        <taxon>Metazoa</taxon>
        <taxon>Chordata</taxon>
        <taxon>Craniata</taxon>
        <taxon>Vertebrata</taxon>
        <taxon>Euteleostomi</taxon>
        <taxon>Mammalia</taxon>
        <taxon>Eutheria</taxon>
        <taxon>Laurasiatheria</taxon>
        <taxon>Chiroptera</taxon>
        <taxon>Yinpterochiroptera</taxon>
        <taxon>Pteropodoidea</taxon>
        <taxon>Pteropodidae</taxon>
        <taxon>Rousettinae</taxon>
        <taxon>Rousettus</taxon>
    </lineage>
</organism>
<protein>
    <recommendedName>
        <fullName evidence="4">Secreted protein</fullName>
    </recommendedName>
</protein>
<feature type="chain" id="PRO_5029761766" description="Secreted protein" evidence="1">
    <location>
        <begin position="17"/>
        <end position="178"/>
    </location>
</feature>
<keyword evidence="3" id="KW-1185">Reference proteome</keyword>
<evidence type="ECO:0000313" key="2">
    <source>
        <dbReference type="EMBL" id="KAF6422786.1"/>
    </source>
</evidence>
<comment type="caution">
    <text evidence="2">The sequence shown here is derived from an EMBL/GenBank/DDBJ whole genome shotgun (WGS) entry which is preliminary data.</text>
</comment>
<name>A0A7J8DID3_ROUAE</name>
<evidence type="ECO:0008006" key="4">
    <source>
        <dbReference type="Google" id="ProtNLM"/>
    </source>
</evidence>
<dbReference type="EMBL" id="JACASE010000012">
    <property type="protein sequence ID" value="KAF6422786.1"/>
    <property type="molecule type" value="Genomic_DNA"/>
</dbReference>
<evidence type="ECO:0000313" key="3">
    <source>
        <dbReference type="Proteomes" id="UP000593571"/>
    </source>
</evidence>
<reference evidence="2 3" key="1">
    <citation type="journal article" date="2020" name="Nature">
        <title>Six reference-quality genomes reveal evolution of bat adaptations.</title>
        <authorList>
            <person name="Jebb D."/>
            <person name="Huang Z."/>
            <person name="Pippel M."/>
            <person name="Hughes G.M."/>
            <person name="Lavrichenko K."/>
            <person name="Devanna P."/>
            <person name="Winkler S."/>
            <person name="Jermiin L.S."/>
            <person name="Skirmuntt E.C."/>
            <person name="Katzourakis A."/>
            <person name="Burkitt-Gray L."/>
            <person name="Ray D.A."/>
            <person name="Sullivan K.A.M."/>
            <person name="Roscito J.G."/>
            <person name="Kirilenko B.M."/>
            <person name="Davalos L.M."/>
            <person name="Corthals A.P."/>
            <person name="Power M.L."/>
            <person name="Jones G."/>
            <person name="Ransome R.D."/>
            <person name="Dechmann D.K.N."/>
            <person name="Locatelli A.G."/>
            <person name="Puechmaille S.J."/>
            <person name="Fedrigo O."/>
            <person name="Jarvis E.D."/>
            <person name="Hiller M."/>
            <person name="Vernes S.C."/>
            <person name="Myers E.W."/>
            <person name="Teeling E.C."/>
        </authorList>
    </citation>
    <scope>NUCLEOTIDE SEQUENCE [LARGE SCALE GENOMIC DNA]</scope>
    <source>
        <strain evidence="2">MRouAeg1</strain>
        <tissue evidence="2">Muscle</tissue>
    </source>
</reference>
<sequence>MIFISLGICFLTPSTCRPGQACLHGDWLAFRKRWESMQALLRPHLRTGPALLLPVLLAKASQLSSKRRGNEWSCSHITKVWIIATKSLIHCMFIEYLLWALLTNRQTVPETKISKTRKASSTLDHHMFQVRSTPTTLYMASISACPRRPWQESEAALDAQGTAEYVSSIFNSDTVWQT</sequence>
<feature type="signal peptide" evidence="1">
    <location>
        <begin position="1"/>
        <end position="16"/>
    </location>
</feature>
<dbReference type="AlphaFoldDB" id="A0A7J8DID3"/>
<dbReference type="Proteomes" id="UP000593571">
    <property type="component" value="Unassembled WGS sequence"/>
</dbReference>
<gene>
    <name evidence="2" type="ORF">HJG63_008591</name>
</gene>
<accession>A0A7J8DID3</accession>
<evidence type="ECO:0000256" key="1">
    <source>
        <dbReference type="SAM" id="SignalP"/>
    </source>
</evidence>
<keyword evidence="1" id="KW-0732">Signal</keyword>